<dbReference type="NCBIfam" id="TIGR02086">
    <property type="entry name" value="IPMI_arch"/>
    <property type="match status" value="1"/>
</dbReference>
<evidence type="ECO:0000259" key="6">
    <source>
        <dbReference type="Pfam" id="PF00330"/>
    </source>
</evidence>
<keyword evidence="4" id="KW-0411">Iron-sulfur</keyword>
<keyword evidence="5 7" id="KW-0456">Lyase</keyword>
<dbReference type="PANTHER" id="PTHR43822">
    <property type="entry name" value="HOMOACONITASE, MITOCHONDRIAL-RELATED"/>
    <property type="match status" value="1"/>
</dbReference>
<dbReference type="GO" id="GO:0009098">
    <property type="term" value="P:L-leucine biosynthetic process"/>
    <property type="evidence" value="ECO:0007669"/>
    <property type="project" value="InterPro"/>
</dbReference>
<protein>
    <submittedName>
        <fullName evidence="7">3-isopropylmalate dehydratase large subunit 1</fullName>
        <ecNumber evidence="7">4.2.1.33</ecNumber>
    </submittedName>
</protein>
<keyword evidence="2" id="KW-0479">Metal-binding</keyword>
<dbReference type="InterPro" id="IPR011826">
    <property type="entry name" value="HAcnase/IPMdehydase_lsu_prok"/>
</dbReference>
<evidence type="ECO:0000256" key="4">
    <source>
        <dbReference type="ARBA" id="ARBA00023014"/>
    </source>
</evidence>
<dbReference type="PRINTS" id="PR00415">
    <property type="entry name" value="ACONITASE"/>
</dbReference>
<dbReference type="InterPro" id="IPR050067">
    <property type="entry name" value="IPM_dehydratase_rel_enz"/>
</dbReference>
<name>A0A445MUN7_9BACT</name>
<dbReference type="Gene3D" id="3.30.499.10">
    <property type="entry name" value="Aconitase, domain 3"/>
    <property type="match status" value="2"/>
</dbReference>
<dbReference type="InterPro" id="IPR006251">
    <property type="entry name" value="Homoacnase/IPMdehydase_lsu"/>
</dbReference>
<dbReference type="PANTHER" id="PTHR43822:SF2">
    <property type="entry name" value="HOMOACONITASE, MITOCHONDRIAL"/>
    <property type="match status" value="1"/>
</dbReference>
<dbReference type="InterPro" id="IPR015931">
    <property type="entry name" value="Acnase/IPM_dHydase_lsu_aba_1/3"/>
</dbReference>
<keyword evidence="1" id="KW-0004">4Fe-4S</keyword>
<organism evidence="7">
    <name type="scientific">uncultured Desulfobacterium sp</name>
    <dbReference type="NCBI Taxonomy" id="201089"/>
    <lineage>
        <taxon>Bacteria</taxon>
        <taxon>Pseudomonadati</taxon>
        <taxon>Thermodesulfobacteriota</taxon>
        <taxon>Desulfobacteria</taxon>
        <taxon>Desulfobacterales</taxon>
        <taxon>Desulfobacteriaceae</taxon>
        <taxon>Desulfobacterium</taxon>
        <taxon>environmental samples</taxon>
    </lineage>
</organism>
<dbReference type="GO" id="GO:0003861">
    <property type="term" value="F:3-isopropylmalate dehydratase activity"/>
    <property type="evidence" value="ECO:0007669"/>
    <property type="project" value="UniProtKB-EC"/>
</dbReference>
<evidence type="ECO:0000313" key="7">
    <source>
        <dbReference type="EMBL" id="SPD73200.1"/>
    </source>
</evidence>
<dbReference type="GO" id="GO:0046872">
    <property type="term" value="F:metal ion binding"/>
    <property type="evidence" value="ECO:0007669"/>
    <property type="project" value="UniProtKB-KW"/>
</dbReference>
<evidence type="ECO:0000256" key="1">
    <source>
        <dbReference type="ARBA" id="ARBA00022485"/>
    </source>
</evidence>
<evidence type="ECO:0000256" key="5">
    <source>
        <dbReference type="ARBA" id="ARBA00023239"/>
    </source>
</evidence>
<dbReference type="EMBL" id="OJIN01000084">
    <property type="protein sequence ID" value="SPD73200.1"/>
    <property type="molecule type" value="Genomic_DNA"/>
</dbReference>
<evidence type="ECO:0000256" key="2">
    <source>
        <dbReference type="ARBA" id="ARBA00022723"/>
    </source>
</evidence>
<accession>A0A445MUN7</accession>
<dbReference type="GO" id="GO:0051539">
    <property type="term" value="F:4 iron, 4 sulfur cluster binding"/>
    <property type="evidence" value="ECO:0007669"/>
    <property type="project" value="UniProtKB-KW"/>
</dbReference>
<evidence type="ECO:0000256" key="3">
    <source>
        <dbReference type="ARBA" id="ARBA00023004"/>
    </source>
</evidence>
<dbReference type="NCBIfam" id="TIGR01343">
    <property type="entry name" value="hacA_fam"/>
    <property type="match status" value="1"/>
</dbReference>
<proteinExistence type="predicted"/>
<dbReference type="InterPro" id="IPR036008">
    <property type="entry name" value="Aconitase_4Fe-4S_dom"/>
</dbReference>
<dbReference type="AlphaFoldDB" id="A0A445MUN7"/>
<dbReference type="NCBIfam" id="NF001614">
    <property type="entry name" value="PRK00402.1"/>
    <property type="match status" value="1"/>
</dbReference>
<dbReference type="Pfam" id="PF00330">
    <property type="entry name" value="Aconitase"/>
    <property type="match status" value="1"/>
</dbReference>
<reference evidence="7" key="1">
    <citation type="submission" date="2018-01" db="EMBL/GenBank/DDBJ databases">
        <authorList>
            <person name="Regsiter A."/>
            <person name="William W."/>
        </authorList>
    </citation>
    <scope>NUCLEOTIDE SEQUENCE</scope>
    <source>
        <strain evidence="7">TRIP AH-1</strain>
    </source>
</reference>
<sequence length="415" mass="44848">MAQGISGAIIEQHTTGEKEGDFLEVSVDFVLLHDPLFALILPELKQLERGIWDKDKVLVTVDHFAPPSTIERANIVRDVLDYVKAENIENCLVYQGICHQLLVEGNWINPGMLVLGTDSHTTTAGAMGCLATGMGSTDILYTLVTGKTWLRPPKAVRVDLNKAMPPYLMGKDVILDLLGRYGEAGFVYQALEFYDNDAAVKMDDRFAICNMVVEGGAKTGLFFPDDITRKYIIQRQGADTAPWSIPDHKPVYDRTMELDLSAMTPKLALPSSPANVCHVAGAGPVSIDQVYIGSCTGGRLEDLKAASIILKDKRIAKGMRLLVSPASQTIYRDAINCGYIQDILDAGGIILNPSCGLCGGIDKGILAADETCLSTSNRNFQGRMGDPASRVYLASALTAAACAIAGRIIDPREVL</sequence>
<dbReference type="SUPFAM" id="SSF53732">
    <property type="entry name" value="Aconitase iron-sulfur domain"/>
    <property type="match status" value="1"/>
</dbReference>
<dbReference type="EC" id="4.2.1.33" evidence="7"/>
<feature type="domain" description="Aconitase/3-isopropylmalate dehydratase large subunit alpha/beta/alpha" evidence="6">
    <location>
        <begin position="9"/>
        <end position="406"/>
    </location>
</feature>
<keyword evidence="3" id="KW-0408">Iron</keyword>
<dbReference type="InterPro" id="IPR001030">
    <property type="entry name" value="Acoase/IPM_deHydtase_lsu_aba"/>
</dbReference>
<gene>
    <name evidence="7" type="primary">leuC</name>
    <name evidence="7" type="ORF">PITCH_A1740009</name>
</gene>